<dbReference type="InterPro" id="IPR013162">
    <property type="entry name" value="CD80_C2-set"/>
</dbReference>
<feature type="domain" description="Ig-like" evidence="2">
    <location>
        <begin position="119"/>
        <end position="187"/>
    </location>
</feature>
<organism evidence="3 4">
    <name type="scientific">Orchesella dallaii</name>
    <dbReference type="NCBI Taxonomy" id="48710"/>
    <lineage>
        <taxon>Eukaryota</taxon>
        <taxon>Metazoa</taxon>
        <taxon>Ecdysozoa</taxon>
        <taxon>Arthropoda</taxon>
        <taxon>Hexapoda</taxon>
        <taxon>Collembola</taxon>
        <taxon>Entomobryomorpha</taxon>
        <taxon>Entomobryoidea</taxon>
        <taxon>Orchesellidae</taxon>
        <taxon>Orchesellinae</taxon>
        <taxon>Orchesella</taxon>
    </lineage>
</organism>
<evidence type="ECO:0000313" key="3">
    <source>
        <dbReference type="EMBL" id="CAL8111069.1"/>
    </source>
</evidence>
<evidence type="ECO:0000259" key="2">
    <source>
        <dbReference type="PROSITE" id="PS50835"/>
    </source>
</evidence>
<dbReference type="PANTHER" id="PTHR23278:SF32">
    <property type="entry name" value="NEUROMUSCULIN, ISOFORM E"/>
    <property type="match status" value="1"/>
</dbReference>
<gene>
    <name evidence="3" type="ORF">ODALV1_LOCUS14698</name>
</gene>
<proteinExistence type="predicted"/>
<dbReference type="InterPro" id="IPR007110">
    <property type="entry name" value="Ig-like_dom"/>
</dbReference>
<dbReference type="InterPro" id="IPR036179">
    <property type="entry name" value="Ig-like_dom_sf"/>
</dbReference>
<name>A0ABP1QSJ7_9HEXA</name>
<reference evidence="3 4" key="1">
    <citation type="submission" date="2024-08" db="EMBL/GenBank/DDBJ databases">
        <authorList>
            <person name="Cucini C."/>
            <person name="Frati F."/>
        </authorList>
    </citation>
    <scope>NUCLEOTIDE SEQUENCE [LARGE SCALE GENOMIC DNA]</scope>
</reference>
<dbReference type="PROSITE" id="PS50835">
    <property type="entry name" value="IG_LIKE"/>
    <property type="match status" value="2"/>
</dbReference>
<dbReference type="SUPFAM" id="SSF48726">
    <property type="entry name" value="Immunoglobulin"/>
    <property type="match status" value="2"/>
</dbReference>
<feature type="domain" description="Ig-like" evidence="2">
    <location>
        <begin position="9"/>
        <end position="98"/>
    </location>
</feature>
<dbReference type="EMBL" id="CAXLJM020000046">
    <property type="protein sequence ID" value="CAL8111069.1"/>
    <property type="molecule type" value="Genomic_DNA"/>
</dbReference>
<evidence type="ECO:0000256" key="1">
    <source>
        <dbReference type="ARBA" id="ARBA00023157"/>
    </source>
</evidence>
<keyword evidence="4" id="KW-1185">Reference proteome</keyword>
<dbReference type="PANTHER" id="PTHR23278">
    <property type="entry name" value="SIDESTEP PROTEIN"/>
    <property type="match status" value="1"/>
</dbReference>
<dbReference type="InterPro" id="IPR013783">
    <property type="entry name" value="Ig-like_fold"/>
</dbReference>
<comment type="caution">
    <text evidence="3">The sequence shown here is derived from an EMBL/GenBank/DDBJ whole genome shotgun (WGS) entry which is preliminary data.</text>
</comment>
<dbReference type="Proteomes" id="UP001642540">
    <property type="component" value="Unassembled WGS sequence"/>
</dbReference>
<evidence type="ECO:0000313" key="4">
    <source>
        <dbReference type="Proteomes" id="UP001642540"/>
    </source>
</evidence>
<sequence length="187" mass="20006">MIKDGGAKPDYVRIQDISGSETANASLIGPYNEGTVITLVCVSSGGKPVAQLNWYNNSSPLQGQYINMTEADGTGIGHSQLTVTLGRGDLGAKLECRALSPTLDVPMAAWVEVDVHVRPLTWELTGYNAPVLAGSVVNLLCQVKGARPAANITWFNGTNELSPQPSSNLAVQVKYKWLGSWKCSWDS</sequence>
<dbReference type="Gene3D" id="2.60.40.10">
    <property type="entry name" value="Immunoglobulins"/>
    <property type="match status" value="2"/>
</dbReference>
<dbReference type="Pfam" id="PF08205">
    <property type="entry name" value="C2-set_2"/>
    <property type="match status" value="1"/>
</dbReference>
<accession>A0ABP1QSJ7</accession>
<protein>
    <recommendedName>
        <fullName evidence="2">Ig-like domain-containing protein</fullName>
    </recommendedName>
</protein>
<keyword evidence="1" id="KW-1015">Disulfide bond</keyword>